<protein>
    <submittedName>
        <fullName evidence="6">LysR family transcriptional regulator</fullName>
    </submittedName>
</protein>
<organism evidence="6 7">
    <name type="scientific">Gilvimarinus gilvus</name>
    <dbReference type="NCBI Taxonomy" id="3058038"/>
    <lineage>
        <taxon>Bacteria</taxon>
        <taxon>Pseudomonadati</taxon>
        <taxon>Pseudomonadota</taxon>
        <taxon>Gammaproteobacteria</taxon>
        <taxon>Cellvibrionales</taxon>
        <taxon>Cellvibrionaceae</taxon>
        <taxon>Gilvimarinus</taxon>
    </lineage>
</organism>
<keyword evidence="2" id="KW-0805">Transcription regulation</keyword>
<dbReference type="SUPFAM" id="SSF53850">
    <property type="entry name" value="Periplasmic binding protein-like II"/>
    <property type="match status" value="1"/>
</dbReference>
<gene>
    <name evidence="6" type="ORF">SCD92_04455</name>
</gene>
<keyword evidence="3" id="KW-0238">DNA-binding</keyword>
<reference evidence="6 7" key="1">
    <citation type="submission" date="2023-11" db="EMBL/GenBank/DDBJ databases">
        <title>Gilvimarinus fulvus sp. nov., isolated from the surface of Kelp.</title>
        <authorList>
            <person name="Sun Y.Y."/>
            <person name="Gong Y."/>
            <person name="Du Z.J."/>
        </authorList>
    </citation>
    <scope>NUCLEOTIDE SEQUENCE [LARGE SCALE GENOMIC DNA]</scope>
    <source>
        <strain evidence="6 7">SDUM040013</strain>
    </source>
</reference>
<sequence>MDWNSLKVFLSIARRGSLSGAANDLDVNHTTIFRRLNAFEAEIGGQLFERINNRYELTTLGYELLDLAQNIENSFDTIDRYIVGKDFQPKGIVKITAPNNIAYRYLPRYISEFNSLYPEIHIELLVSNQELNMSNRQADIAVRATSSPPEHLVGRQVSTLNWSVFGSKRYADKFGLPNDKGELINHSLIGATGAMRNLPAFVWLDKHFADQVITRCDDLTAMSYFAESGQGLAFLPDDQLRPELTRLFGVQVNKPSNLWLLTHPDLRNVERIKLVIQHLTKAFSQEWPS</sequence>
<keyword evidence="7" id="KW-1185">Reference proteome</keyword>
<accession>A0ABU4RY72</accession>
<proteinExistence type="inferred from homology"/>
<comment type="caution">
    <text evidence="6">The sequence shown here is derived from an EMBL/GenBank/DDBJ whole genome shotgun (WGS) entry which is preliminary data.</text>
</comment>
<name>A0ABU4RY72_9GAMM</name>
<comment type="similarity">
    <text evidence="1">Belongs to the LysR transcriptional regulatory family.</text>
</comment>
<dbReference type="InterPro" id="IPR036388">
    <property type="entry name" value="WH-like_DNA-bd_sf"/>
</dbReference>
<keyword evidence="4" id="KW-0804">Transcription</keyword>
<evidence type="ECO:0000256" key="3">
    <source>
        <dbReference type="ARBA" id="ARBA00023125"/>
    </source>
</evidence>
<evidence type="ECO:0000256" key="1">
    <source>
        <dbReference type="ARBA" id="ARBA00009437"/>
    </source>
</evidence>
<dbReference type="Pfam" id="PF03466">
    <property type="entry name" value="LysR_substrate"/>
    <property type="match status" value="1"/>
</dbReference>
<evidence type="ECO:0000256" key="4">
    <source>
        <dbReference type="ARBA" id="ARBA00023163"/>
    </source>
</evidence>
<dbReference type="PROSITE" id="PS50931">
    <property type="entry name" value="HTH_LYSR"/>
    <property type="match status" value="1"/>
</dbReference>
<evidence type="ECO:0000259" key="5">
    <source>
        <dbReference type="PROSITE" id="PS50931"/>
    </source>
</evidence>
<evidence type="ECO:0000313" key="7">
    <source>
        <dbReference type="Proteomes" id="UP001273505"/>
    </source>
</evidence>
<dbReference type="Gene3D" id="3.40.190.290">
    <property type="match status" value="1"/>
</dbReference>
<dbReference type="Proteomes" id="UP001273505">
    <property type="component" value="Unassembled WGS sequence"/>
</dbReference>
<dbReference type="InterPro" id="IPR005119">
    <property type="entry name" value="LysR_subst-bd"/>
</dbReference>
<dbReference type="PANTHER" id="PTHR30537">
    <property type="entry name" value="HTH-TYPE TRANSCRIPTIONAL REGULATOR"/>
    <property type="match status" value="1"/>
</dbReference>
<dbReference type="InterPro" id="IPR000847">
    <property type="entry name" value="LysR_HTH_N"/>
</dbReference>
<evidence type="ECO:0000256" key="2">
    <source>
        <dbReference type="ARBA" id="ARBA00023015"/>
    </source>
</evidence>
<dbReference type="SUPFAM" id="SSF46785">
    <property type="entry name" value="Winged helix' DNA-binding domain"/>
    <property type="match status" value="1"/>
</dbReference>
<dbReference type="InterPro" id="IPR036390">
    <property type="entry name" value="WH_DNA-bd_sf"/>
</dbReference>
<dbReference type="Gene3D" id="1.10.10.10">
    <property type="entry name" value="Winged helix-like DNA-binding domain superfamily/Winged helix DNA-binding domain"/>
    <property type="match status" value="1"/>
</dbReference>
<feature type="domain" description="HTH lysR-type" evidence="5">
    <location>
        <begin position="1"/>
        <end position="58"/>
    </location>
</feature>
<dbReference type="PANTHER" id="PTHR30537:SF3">
    <property type="entry name" value="TRANSCRIPTIONAL REGULATORY PROTEIN"/>
    <property type="match status" value="1"/>
</dbReference>
<dbReference type="InterPro" id="IPR058163">
    <property type="entry name" value="LysR-type_TF_proteobact-type"/>
</dbReference>
<evidence type="ECO:0000313" key="6">
    <source>
        <dbReference type="EMBL" id="MDX6848598.1"/>
    </source>
</evidence>
<dbReference type="RefSeq" id="WP_302724683.1">
    <property type="nucleotide sequence ID" value="NZ_JAULRU010000823.1"/>
</dbReference>
<dbReference type="EMBL" id="JAXAFO010000005">
    <property type="protein sequence ID" value="MDX6848598.1"/>
    <property type="molecule type" value="Genomic_DNA"/>
</dbReference>
<dbReference type="Pfam" id="PF00126">
    <property type="entry name" value="HTH_1"/>
    <property type="match status" value="1"/>
</dbReference>